<dbReference type="FunFam" id="2.60.40.10:FF:000425">
    <property type="entry name" value="Myosin light chain kinase"/>
    <property type="match status" value="1"/>
</dbReference>
<evidence type="ECO:0000256" key="1">
    <source>
        <dbReference type="ARBA" id="ARBA00004496"/>
    </source>
</evidence>
<dbReference type="GO" id="GO:0005737">
    <property type="term" value="C:cytoplasm"/>
    <property type="evidence" value="ECO:0007669"/>
    <property type="project" value="UniProtKB-SubCell"/>
</dbReference>
<dbReference type="SUPFAM" id="SSF48726">
    <property type="entry name" value="Immunoglobulin"/>
    <property type="match status" value="2"/>
</dbReference>
<dbReference type="RefSeq" id="XP_024080916.1">
    <property type="nucleotide sequence ID" value="XM_024225148.1"/>
</dbReference>
<dbReference type="SMART" id="SM00408">
    <property type="entry name" value="IGc2"/>
    <property type="match status" value="2"/>
</dbReference>
<keyword evidence="2" id="KW-0963">Cytoplasm</keyword>
<dbReference type="SUPFAM" id="SSF46966">
    <property type="entry name" value="Spectrin repeat"/>
    <property type="match status" value="5"/>
</dbReference>
<dbReference type="GeneID" id="106673420"/>
<dbReference type="Proteomes" id="UP000494040">
    <property type="component" value="Unassembled WGS sequence"/>
</dbReference>
<dbReference type="InterPro" id="IPR018159">
    <property type="entry name" value="Spectrin/alpha-actinin"/>
</dbReference>
<dbReference type="PANTHER" id="PTHR47633:SF4">
    <property type="entry name" value="MYOPALLADIN ISOFORM X1"/>
    <property type="match status" value="1"/>
</dbReference>
<sequence>MNNGSCKVDNTVDAISSRVAGVTALTDQLDEDFFPNEEVMGIMSFEQMLKSPSPSLQDWDLSLELETSVDCGENGGHDRSNEEEFWTVSECTCTPESTTSSYYTAAEFEHSYSKPSWPNEERNEVVEVVKTQRLRFSREGCTIDTETTAKSISQASSAADEMKMLATLQEETSDNEECRDWLELKVVEVNPCLTQLADTLEEAVEWRKAHAEVIQKIQSKKSPVSELKDQAESVLSNQNTSPKVYAAMTDSLTAVWGNVNKHLDTRAQILDLNVAYHRCATEFFEYCKCLDNLASSEIPIEIPELRERLNELKEGQRLCLIALNSALNKGTTLLELLTQMEEEGTLDSRPQHIQLNAQLAKVQVERWLEQLREKRCKVQDVIDSSKLQLEQCLALALITADLTMLKRLLTERTDALLNTVDELGDGAASAQLLLHEHRKIIPEAKEMQEPALKIVRATEEFAAGGHFAGPEALREAFLLLEQTATYLNQIDQREETLQRAIDFFNAAQSALVKLDQLEVQLTTGDLGLGFSQTSQLHSNISKTLEEVTTPSLNQGYALLSDVPGAKGVKRAVEQIENKKISLSVQCTAQKEENIKATQMYNNFIEKHGALQAFLTSMDEYLKGINEVGDDLTSAKGYLQIYRNNLNDLQNKGSEINALLSTIPGILEVVDQNRGEEVKEKGDSLHESWSRLILKLERRIRHCSSYTKAHDLGKRLHKEIDGVVKAMDSGDETGARSLWVSCQQLNAQFNNTTSNFNKDSREVGTDGGLDLEVARQCLAELSRELEARVAATAQRWTTFVAENENRQKDRQLWETNMAASNKTVDWVSKLDAQLYPVLNPELHSARQLSNHVEEKLNTVLPEIKRAQQEIQLRIETAEALLSKGDIKGSNEGIPSRLKELNEKLHTISADYQVLLEKLLTFFNNLSQVETRVETLQREQKTMAEAHNLDEALLQLREFESNKHALAEMFNLCLIENSHINNKIKTQEGMAADSDIRTIDKAVDTLRYNWQRLCTTRETELAKQEARCRFDQDLMEADQSLHTLASQLTATRGRYGENLAEAKATSTAFATFEKTIELLEVRLKEFTTAGQELTGGERGEHIERELQAMKNMWTSVKEQVVDTRRRIDLAIVFFQLVEEAEEWFKEGNRVLLSIAQRSTKVKSPEEAQALLKEIHVFLKPGEEKQNHRIEEITRLARELYGEDVEDHLKLVKSSSKEMMDSFAQISQNLKSIAERINTPTPEPIVELMDVEEGPKKVYEDWHSSQVVTQVSSTAFHVENFEIRTEEASPVHHEKERQKKSPSPPLKKTKFVEEVHGEAPSFVSKLQNTSVDEGCRFTFECRVTGNPEPEIVWEKDGLVIENNPDYQVKYHDGLCTLTIEETFTEDSAKFSCKATNFAGADETSAYLSVRECEPEIELIPSSFVTPLSTVSCQEGEKLVLKCHVAGVPLPTVQWFYGEKCLDDEPNLLITFNNGEAVLVKENVKVEDQGQYSCTATNPKGTQTSTAKVIVKSALKKILPWGMGIREFRHINTVLVKVQVQIQ</sequence>
<dbReference type="SMART" id="SM00150">
    <property type="entry name" value="SPEC"/>
    <property type="match status" value="3"/>
</dbReference>
<feature type="compositionally biased region" description="Basic and acidic residues" evidence="5">
    <location>
        <begin position="1281"/>
        <end position="1296"/>
    </location>
</feature>
<dbReference type="InterPro" id="IPR036179">
    <property type="entry name" value="Ig-like_dom_sf"/>
</dbReference>
<dbReference type="FunFam" id="2.60.40.10:FF:000714">
    <property type="entry name" value="Titin novex-3"/>
    <property type="match status" value="1"/>
</dbReference>
<evidence type="ECO:0000256" key="3">
    <source>
        <dbReference type="ARBA" id="ARBA00023319"/>
    </source>
</evidence>
<keyword evidence="3" id="KW-0393">Immunoglobulin domain</keyword>
<protein>
    <recommendedName>
        <fullName evidence="6">Ig-like domain-containing protein</fullName>
    </recommendedName>
</protein>
<dbReference type="PANTHER" id="PTHR47633">
    <property type="entry name" value="IMMUNOGLOBULIN"/>
    <property type="match status" value="1"/>
</dbReference>
<dbReference type="InterPro" id="IPR003599">
    <property type="entry name" value="Ig_sub"/>
</dbReference>
<accession>A0A8I6SE01</accession>
<evidence type="ECO:0000256" key="2">
    <source>
        <dbReference type="ARBA" id="ARBA00022490"/>
    </source>
</evidence>
<dbReference type="Pfam" id="PF07679">
    <property type="entry name" value="I-set"/>
    <property type="match status" value="2"/>
</dbReference>
<dbReference type="EnsemblMetazoa" id="XM_024225148.1">
    <property type="protein sequence ID" value="XP_024080916.1"/>
    <property type="gene ID" value="LOC106673420"/>
</dbReference>
<dbReference type="OMA" id="IMEDWNT"/>
<keyword evidence="8" id="KW-1185">Reference proteome</keyword>
<name>A0A8I6SE01_CIMLE</name>
<dbReference type="InterPro" id="IPR058157">
    <property type="entry name" value="Spectrin_met"/>
</dbReference>
<dbReference type="Gene3D" id="1.20.58.60">
    <property type="match status" value="4"/>
</dbReference>
<organism evidence="7 8">
    <name type="scientific">Cimex lectularius</name>
    <name type="common">Bed bug</name>
    <name type="synonym">Acanthia lectularia</name>
    <dbReference type="NCBI Taxonomy" id="79782"/>
    <lineage>
        <taxon>Eukaryota</taxon>
        <taxon>Metazoa</taxon>
        <taxon>Ecdysozoa</taxon>
        <taxon>Arthropoda</taxon>
        <taxon>Hexapoda</taxon>
        <taxon>Insecta</taxon>
        <taxon>Pterygota</taxon>
        <taxon>Neoptera</taxon>
        <taxon>Paraneoptera</taxon>
        <taxon>Hemiptera</taxon>
        <taxon>Heteroptera</taxon>
        <taxon>Panheteroptera</taxon>
        <taxon>Cimicomorpha</taxon>
        <taxon>Cimicidae</taxon>
        <taxon>Cimex</taxon>
    </lineage>
</organism>
<dbReference type="InterPro" id="IPR013098">
    <property type="entry name" value="Ig_I-set"/>
</dbReference>
<proteinExistence type="predicted"/>
<dbReference type="SMART" id="SM00409">
    <property type="entry name" value="IG"/>
    <property type="match status" value="2"/>
</dbReference>
<dbReference type="Gene3D" id="2.60.40.10">
    <property type="entry name" value="Immunoglobulins"/>
    <property type="match status" value="2"/>
</dbReference>
<dbReference type="PROSITE" id="PS50835">
    <property type="entry name" value="IG_LIKE"/>
    <property type="match status" value="2"/>
</dbReference>
<feature type="domain" description="Ig-like" evidence="6">
    <location>
        <begin position="1411"/>
        <end position="1506"/>
    </location>
</feature>
<dbReference type="InterPro" id="IPR003598">
    <property type="entry name" value="Ig_sub2"/>
</dbReference>
<dbReference type="OrthoDB" id="2152335at2759"/>
<evidence type="ECO:0000256" key="4">
    <source>
        <dbReference type="SAM" id="Coils"/>
    </source>
</evidence>
<dbReference type="Pfam" id="PF25101">
    <property type="entry name" value="Spectrin_7"/>
    <property type="match status" value="1"/>
</dbReference>
<keyword evidence="4" id="KW-0175">Coiled coil</keyword>
<dbReference type="CDD" id="cd00176">
    <property type="entry name" value="SPEC"/>
    <property type="match status" value="1"/>
</dbReference>
<dbReference type="InterPro" id="IPR007110">
    <property type="entry name" value="Ig-like_dom"/>
</dbReference>
<evidence type="ECO:0000259" key="6">
    <source>
        <dbReference type="PROSITE" id="PS50835"/>
    </source>
</evidence>
<feature type="domain" description="Ig-like" evidence="6">
    <location>
        <begin position="1317"/>
        <end position="1405"/>
    </location>
</feature>
<feature type="coiled-coil region" evidence="4">
    <location>
        <begin position="896"/>
        <end position="967"/>
    </location>
</feature>
<feature type="region of interest" description="Disordered" evidence="5">
    <location>
        <begin position="1281"/>
        <end position="1303"/>
    </location>
</feature>
<evidence type="ECO:0000256" key="5">
    <source>
        <dbReference type="SAM" id="MobiDB-lite"/>
    </source>
</evidence>
<evidence type="ECO:0000313" key="8">
    <source>
        <dbReference type="Proteomes" id="UP000494040"/>
    </source>
</evidence>
<evidence type="ECO:0000313" key="7">
    <source>
        <dbReference type="EnsemblMetazoa" id="XP_024080916.1"/>
    </source>
</evidence>
<reference evidence="7" key="1">
    <citation type="submission" date="2022-01" db="UniProtKB">
        <authorList>
            <consortium name="EnsemblMetazoa"/>
        </authorList>
    </citation>
    <scope>IDENTIFICATION</scope>
</reference>
<comment type="subcellular location">
    <subcellularLocation>
        <location evidence="1">Cytoplasm</location>
    </subcellularLocation>
</comment>
<dbReference type="InterPro" id="IPR013783">
    <property type="entry name" value="Ig-like_fold"/>
</dbReference>
<dbReference type="KEGG" id="clec:106673420"/>